<keyword evidence="8 14" id="KW-0808">Transferase</keyword>
<dbReference type="InterPro" id="IPR018294">
    <property type="entry name" value="ISPD_synthase_CS"/>
</dbReference>
<dbReference type="GO" id="GO:0019288">
    <property type="term" value="P:isopentenyl diphosphate biosynthetic process, methylerythritol 4-phosphate pathway"/>
    <property type="evidence" value="ECO:0007669"/>
    <property type="project" value="UniProtKB-UniRule"/>
</dbReference>
<sequence>MLRAVRGGPRRSPHPRFVCHWFKMPKPERTAAILVAAGRGLRAGAGGPKQYRTIGGQTVIYRAMEAFSGHPDVFAVQPVVNPDDTALFDEAVAGLRHRPPTPGGATRQASVHAGLEALAGEKPDIVLIHDAARPFVTAAVISRAIAAAGPTGAAIPVIPVTDTIKLTGDAGDVEATPERARLRIAQTPQAFRFDVILEAHRRAAREGRSDFTDDAALAEWAGLTVATFEGDAANMKLTTPEDFVREEARLASQLGDIRTGTGYDVHAFGDGDHVMICGVRVPHTKGFLAHSDGDVGLHALVDAILGALADGDIGSHFPPSDAKWKGASSDQFLKYAVERVTARGGRIANLEVTLICERPKIGPLRDTMRAKIAEISGVHVSRVAVKATTSERLGFTGREEGIAATASATVRLPWDDKGRSA</sequence>
<dbReference type="InterPro" id="IPR029044">
    <property type="entry name" value="Nucleotide-diphossugar_trans"/>
</dbReference>
<dbReference type="FunFam" id="3.90.550.10:FF:000003">
    <property type="entry name" value="2-C-methyl-D-erythritol 4-phosphate cytidylyltransferase"/>
    <property type="match status" value="1"/>
</dbReference>
<feature type="site" description="Transition state stabilizer" evidence="14">
    <location>
        <position position="290"/>
    </location>
</feature>
<proteinExistence type="inferred from homology"/>
<comment type="similarity">
    <text evidence="14">In the N-terminal section; belongs to the IspD/TarI cytidylyltransferase family. IspD subfamily.</text>
</comment>
<dbReference type="CDD" id="cd02516">
    <property type="entry name" value="CDP-ME_synthetase"/>
    <property type="match status" value="1"/>
</dbReference>
<evidence type="ECO:0000256" key="9">
    <source>
        <dbReference type="ARBA" id="ARBA00022695"/>
    </source>
</evidence>
<evidence type="ECO:0000313" key="16">
    <source>
        <dbReference type="EMBL" id="SDD96569.1"/>
    </source>
</evidence>
<comment type="similarity">
    <text evidence="6">Belongs to the IspF family.</text>
</comment>
<dbReference type="GO" id="GO:0016114">
    <property type="term" value="P:terpenoid biosynthetic process"/>
    <property type="evidence" value="ECO:0007669"/>
    <property type="project" value="InterPro"/>
</dbReference>
<comment type="catalytic activity">
    <reaction evidence="1 14">
        <text>4-CDP-2-C-methyl-D-erythritol 2-phosphate = 2-C-methyl-D-erythritol 2,4-cyclic diphosphate + CMP</text>
        <dbReference type="Rhea" id="RHEA:23864"/>
        <dbReference type="ChEBI" id="CHEBI:57919"/>
        <dbReference type="ChEBI" id="CHEBI:58483"/>
        <dbReference type="ChEBI" id="CHEBI:60377"/>
        <dbReference type="EC" id="4.6.1.12"/>
    </reaction>
</comment>
<evidence type="ECO:0000256" key="4">
    <source>
        <dbReference type="ARBA" id="ARBA00004709"/>
    </source>
</evidence>
<keyword evidence="12 14" id="KW-0456">Lyase</keyword>
<dbReference type="HAMAP" id="MF_00108">
    <property type="entry name" value="IspD"/>
    <property type="match status" value="1"/>
</dbReference>
<dbReference type="InterPro" id="IPR036571">
    <property type="entry name" value="MECDP_synthase_sf"/>
</dbReference>
<dbReference type="UniPathway" id="UPA00056">
    <property type="reaction ID" value="UER00093"/>
</dbReference>
<comment type="cofactor">
    <cofactor evidence="3 14">
        <name>a divalent metal cation</name>
        <dbReference type="ChEBI" id="CHEBI:60240"/>
    </cofactor>
</comment>
<feature type="binding site" evidence="14">
    <location>
        <position position="298"/>
    </location>
    <ligand>
        <name>a divalent metal cation</name>
        <dbReference type="ChEBI" id="CHEBI:60240"/>
    </ligand>
</feature>
<dbReference type="PANTHER" id="PTHR43181:SF1">
    <property type="entry name" value="2-C-METHYL-D-ERYTHRITOL 2,4-CYCLODIPHOSPHATE SYNTHASE, CHLOROPLASTIC"/>
    <property type="match status" value="1"/>
</dbReference>
<gene>
    <name evidence="14" type="primary">ispDF</name>
    <name evidence="16" type="ORF">SAMN05216337_1017182</name>
</gene>
<feature type="binding site" evidence="14">
    <location>
        <position position="395"/>
    </location>
    <ligand>
        <name>4-CDP-2-C-methyl-D-erythritol 2-phosphate</name>
        <dbReference type="ChEBI" id="CHEBI:57919"/>
    </ligand>
</feature>
<organism evidence="16 17">
    <name type="scientific">Bradyrhizobium brasilense</name>
    <dbReference type="NCBI Taxonomy" id="1419277"/>
    <lineage>
        <taxon>Bacteria</taxon>
        <taxon>Pseudomonadati</taxon>
        <taxon>Pseudomonadota</taxon>
        <taxon>Alphaproteobacteria</taxon>
        <taxon>Hyphomicrobiales</taxon>
        <taxon>Nitrobacteraceae</taxon>
        <taxon>Bradyrhizobium</taxon>
    </lineage>
</organism>
<feature type="binding site" evidence="14">
    <location>
        <position position="264"/>
    </location>
    <ligand>
        <name>a divalent metal cation</name>
        <dbReference type="ChEBI" id="CHEBI:60240"/>
    </ligand>
</feature>
<dbReference type="NCBIfam" id="TIGR00151">
    <property type="entry name" value="ispF"/>
    <property type="match status" value="1"/>
</dbReference>
<evidence type="ECO:0000256" key="5">
    <source>
        <dbReference type="ARBA" id="ARBA00004787"/>
    </source>
</evidence>
<dbReference type="PROSITE" id="PS01295">
    <property type="entry name" value="ISPD"/>
    <property type="match status" value="1"/>
</dbReference>
<keyword evidence="13 14" id="KW-0511">Multifunctional enzyme</keyword>
<dbReference type="InterPro" id="IPR026596">
    <property type="entry name" value="IspD/F"/>
</dbReference>
<evidence type="ECO:0000256" key="2">
    <source>
        <dbReference type="ARBA" id="ARBA00001282"/>
    </source>
</evidence>
<dbReference type="Pfam" id="PF01128">
    <property type="entry name" value="IspD"/>
    <property type="match status" value="1"/>
</dbReference>
<feature type="site" description="Transition state stabilizer" evidence="14">
    <location>
        <position position="49"/>
    </location>
</feature>
<feature type="domain" description="2-C-methyl-D-erythritol 2,4-cyclodiphosphate synthase" evidence="15">
    <location>
        <begin position="257"/>
        <end position="410"/>
    </location>
</feature>
<dbReference type="AlphaFoldDB" id="A0A1G6Z1P1"/>
<name>A0A1G6Z1P1_9BRAD</name>
<dbReference type="GO" id="GO:0050518">
    <property type="term" value="F:2-C-methyl-D-erythritol 4-phosphate cytidylyltransferase activity"/>
    <property type="evidence" value="ECO:0007669"/>
    <property type="project" value="UniProtKB-UniRule"/>
</dbReference>
<evidence type="ECO:0000256" key="3">
    <source>
        <dbReference type="ARBA" id="ARBA00001968"/>
    </source>
</evidence>
<evidence type="ECO:0000256" key="8">
    <source>
        <dbReference type="ARBA" id="ARBA00022679"/>
    </source>
</evidence>
<dbReference type="Proteomes" id="UP000199245">
    <property type="component" value="Unassembled WGS sequence"/>
</dbReference>
<dbReference type="HAMAP" id="MF_00107">
    <property type="entry name" value="IspF"/>
    <property type="match status" value="1"/>
</dbReference>
<dbReference type="PANTHER" id="PTHR43181">
    <property type="entry name" value="2-C-METHYL-D-ERYTHRITOL 2,4-CYCLODIPHOSPHATE SYNTHASE, CHLOROPLASTIC"/>
    <property type="match status" value="1"/>
</dbReference>
<dbReference type="InterPro" id="IPR001228">
    <property type="entry name" value="IspD"/>
</dbReference>
<dbReference type="HAMAP" id="MF_01520">
    <property type="entry name" value="IspDF"/>
    <property type="match status" value="1"/>
</dbReference>
<dbReference type="InterPro" id="IPR020555">
    <property type="entry name" value="MECDP_synthase_CS"/>
</dbReference>
<evidence type="ECO:0000256" key="7">
    <source>
        <dbReference type="ARBA" id="ARBA00009789"/>
    </source>
</evidence>
<dbReference type="SUPFAM" id="SSF53448">
    <property type="entry name" value="Nucleotide-diphospho-sugar transferases"/>
    <property type="match status" value="1"/>
</dbReference>
<feature type="binding site" evidence="14">
    <location>
        <position position="398"/>
    </location>
    <ligand>
        <name>4-CDP-2-C-methyl-D-erythritol 2-phosphate</name>
        <dbReference type="ChEBI" id="CHEBI:57919"/>
    </ligand>
</feature>
<evidence type="ECO:0000313" key="17">
    <source>
        <dbReference type="Proteomes" id="UP000199245"/>
    </source>
</evidence>
<comment type="similarity">
    <text evidence="7">Belongs to the IspD/TarI cytidylyltransferase family. IspD subfamily.</text>
</comment>
<evidence type="ECO:0000256" key="11">
    <source>
        <dbReference type="ARBA" id="ARBA00023229"/>
    </source>
</evidence>
<keyword evidence="11 14" id="KW-0414">Isoprene biosynthesis</keyword>
<feature type="binding site" evidence="14">
    <location>
        <begin position="312"/>
        <end position="314"/>
    </location>
    <ligand>
        <name>4-CDP-2-C-methyl-D-erythritol 2-phosphate</name>
        <dbReference type="ChEBI" id="CHEBI:57919"/>
    </ligand>
</feature>
<dbReference type="EC" id="4.6.1.12" evidence="14"/>
<protein>
    <recommendedName>
        <fullName evidence="14">Bifunctional enzyme IspD/IspF</fullName>
    </recommendedName>
    <domain>
        <recommendedName>
            <fullName evidence="14">2-C-methyl-D-erythritol 4-phosphate cytidylyltransferase</fullName>
            <ecNumber evidence="14">2.7.7.60</ecNumber>
        </recommendedName>
        <alternativeName>
            <fullName evidence="14">4-diphosphocytidyl-2C-methyl-D-erythritol synthase</fullName>
        </alternativeName>
        <alternativeName>
            <fullName evidence="14">MEP cytidylyltransferase</fullName>
            <shortName evidence="14">MCT</shortName>
        </alternativeName>
    </domain>
    <domain>
        <recommendedName>
            <fullName evidence="14">2-C-methyl-D-erythritol 2,4-cyclodiphosphate synthase</fullName>
            <shortName evidence="14">MECDP-synthase</shortName>
            <shortName evidence="14">MECPP-synthase</shortName>
            <shortName evidence="14">MECPS</shortName>
            <ecNumber evidence="14">4.6.1.12</ecNumber>
        </recommendedName>
    </domain>
</protein>
<feature type="site" description="Transition state stabilizer" evidence="14">
    <location>
        <position position="389"/>
    </location>
</feature>
<comment type="caution">
    <text evidence="14">Lacks conserved residue(s) required for the propagation of feature annotation.</text>
</comment>
<keyword evidence="10 14" id="KW-0479">Metal-binding</keyword>
<dbReference type="SUPFAM" id="SSF69765">
    <property type="entry name" value="IpsF-like"/>
    <property type="match status" value="1"/>
</dbReference>
<comment type="pathway">
    <text evidence="4 14">Isoprenoid biosynthesis; isopentenyl diphosphate biosynthesis via DXP pathway; isopentenyl diphosphate from 1-deoxy-D-xylulose 5-phosphate: step 4/6.</text>
</comment>
<comment type="pathway">
    <text evidence="5 14">Isoprenoid biosynthesis; isopentenyl diphosphate biosynthesis via DXP pathway; isopentenyl diphosphate from 1-deoxy-D-xylulose 5-phosphate: step 2/6.</text>
</comment>
<evidence type="ECO:0000256" key="14">
    <source>
        <dbReference type="HAMAP-Rule" id="MF_01520"/>
    </source>
</evidence>
<dbReference type="GO" id="GO:0008685">
    <property type="term" value="F:2-C-methyl-D-erythritol 2,4-cyclodiphosphate synthase activity"/>
    <property type="evidence" value="ECO:0007669"/>
    <property type="project" value="UniProtKB-UniRule"/>
</dbReference>
<evidence type="ECO:0000256" key="12">
    <source>
        <dbReference type="ARBA" id="ARBA00023239"/>
    </source>
</evidence>
<dbReference type="EC" id="2.7.7.60" evidence="14"/>
<feature type="site" description="Positions MEP for the nucleophilic attack" evidence="14">
    <location>
        <position position="179"/>
    </location>
</feature>
<reference evidence="16 17" key="1">
    <citation type="submission" date="2016-10" db="EMBL/GenBank/DDBJ databases">
        <authorList>
            <person name="de Groot N.N."/>
        </authorList>
    </citation>
    <scope>NUCLEOTIDE SEQUENCE [LARGE SCALE GENOMIC DNA]</scope>
    <source>
        <strain evidence="16 17">R5</strain>
    </source>
</reference>
<dbReference type="InterPro" id="IPR034683">
    <property type="entry name" value="IspD/TarI"/>
</dbReference>
<evidence type="ECO:0000256" key="1">
    <source>
        <dbReference type="ARBA" id="ARBA00000200"/>
    </source>
</evidence>
<evidence type="ECO:0000256" key="10">
    <source>
        <dbReference type="ARBA" id="ARBA00022723"/>
    </source>
</evidence>
<keyword evidence="9 14" id="KW-0548">Nucleotidyltransferase</keyword>
<evidence type="ECO:0000256" key="13">
    <source>
        <dbReference type="ARBA" id="ARBA00023268"/>
    </source>
</evidence>
<dbReference type="PROSITE" id="PS01350">
    <property type="entry name" value="ISPF"/>
    <property type="match status" value="1"/>
</dbReference>
<feature type="site" description="Positions MEP for the nucleophilic attack" evidence="14">
    <location>
        <position position="236"/>
    </location>
</feature>
<evidence type="ECO:0000259" key="15">
    <source>
        <dbReference type="Pfam" id="PF02542"/>
    </source>
</evidence>
<accession>A0A1G6Z1P1</accession>
<feature type="region of interest" description="2-C-methyl-D-erythritol 4-phosphate cytidylyltransferase" evidence="14">
    <location>
        <begin position="1"/>
        <end position="257"/>
    </location>
</feature>
<feature type="binding site" evidence="14">
    <location>
        <begin position="290"/>
        <end position="291"/>
    </location>
    <ligand>
        <name>4-CDP-2-C-methyl-D-erythritol 2-phosphate</name>
        <dbReference type="ChEBI" id="CHEBI:57919"/>
    </ligand>
</feature>
<feature type="region of interest" description="2-C-methyl-D-erythritol 2,4-cyclodiphosphate synthase" evidence="14">
    <location>
        <begin position="258"/>
        <end position="421"/>
    </location>
</feature>
<dbReference type="Gene3D" id="3.30.1330.50">
    <property type="entry name" value="2-C-methyl-D-erythritol 2,4-cyclodiphosphate synthase"/>
    <property type="match status" value="1"/>
</dbReference>
<comment type="similarity">
    <text evidence="14">In the C-terminal section; belongs to the IspF family.</text>
</comment>
<dbReference type="Gene3D" id="3.90.550.10">
    <property type="entry name" value="Spore Coat Polysaccharide Biosynthesis Protein SpsA, Chain A"/>
    <property type="match status" value="1"/>
</dbReference>
<dbReference type="GO" id="GO:0046872">
    <property type="term" value="F:metal ion binding"/>
    <property type="evidence" value="ECO:0007669"/>
    <property type="project" value="UniProtKB-KW"/>
</dbReference>
<dbReference type="CDD" id="cd00554">
    <property type="entry name" value="MECDP_synthase"/>
    <property type="match status" value="1"/>
</dbReference>
<dbReference type="InterPro" id="IPR003526">
    <property type="entry name" value="MECDP_synthase"/>
</dbReference>
<feature type="binding site" evidence="14">
    <location>
        <begin position="264"/>
        <end position="266"/>
    </location>
    <ligand>
        <name>4-CDP-2-C-methyl-D-erythritol 2-phosphate</name>
        <dbReference type="ChEBI" id="CHEBI:57919"/>
    </ligand>
</feature>
<comment type="function">
    <text evidence="14">Bifunctional enzyme that catalyzes the formation of 4-diphosphocytidyl-2-C-methyl-D-erythritol from CTP and 2-C-methyl-D-erythritol 4-phosphate (MEP) (IspD), and catalyzes the conversion of 4-diphosphocytidyl-2-C-methyl-D-erythritol 2-phosphate (CDP-ME2P) to 2-C-methyl-D-erythritol 2,4-cyclodiphosphate (ME-CPP) with a corresponding release of cytidine 5-monophosphate (CMP) (IspF).</text>
</comment>
<evidence type="ECO:0000256" key="6">
    <source>
        <dbReference type="ARBA" id="ARBA00008480"/>
    </source>
</evidence>
<feature type="binding site" evidence="14">
    <location>
        <position position="266"/>
    </location>
    <ligand>
        <name>a divalent metal cation</name>
        <dbReference type="ChEBI" id="CHEBI:60240"/>
    </ligand>
</feature>
<comment type="catalytic activity">
    <reaction evidence="2 14">
        <text>2-C-methyl-D-erythritol 4-phosphate + CTP + H(+) = 4-CDP-2-C-methyl-D-erythritol + diphosphate</text>
        <dbReference type="Rhea" id="RHEA:13429"/>
        <dbReference type="ChEBI" id="CHEBI:15378"/>
        <dbReference type="ChEBI" id="CHEBI:33019"/>
        <dbReference type="ChEBI" id="CHEBI:37563"/>
        <dbReference type="ChEBI" id="CHEBI:57823"/>
        <dbReference type="ChEBI" id="CHEBI:58262"/>
        <dbReference type="EC" id="2.7.7.60"/>
    </reaction>
</comment>
<dbReference type="NCBIfam" id="TIGR00453">
    <property type="entry name" value="ispD"/>
    <property type="match status" value="1"/>
</dbReference>
<dbReference type="EMBL" id="FMZW01000017">
    <property type="protein sequence ID" value="SDD96569.1"/>
    <property type="molecule type" value="Genomic_DNA"/>
</dbReference>
<dbReference type="NCBIfam" id="NF006899">
    <property type="entry name" value="PRK09382.1"/>
    <property type="match status" value="1"/>
</dbReference>
<feature type="site" description="Transition state stabilizer" evidence="14">
    <location>
        <position position="42"/>
    </location>
</feature>
<feature type="binding site" evidence="14">
    <location>
        <begin position="388"/>
        <end position="391"/>
    </location>
    <ligand>
        <name>4-CDP-2-C-methyl-D-erythritol 2-phosphate</name>
        <dbReference type="ChEBI" id="CHEBI:57919"/>
    </ligand>
</feature>
<dbReference type="Pfam" id="PF02542">
    <property type="entry name" value="YgbB"/>
    <property type="match status" value="1"/>
</dbReference>